<dbReference type="KEGG" id="swp:swp_4393"/>
<reference evidence="1 2" key="1">
    <citation type="journal article" date="2008" name="PLoS ONE">
        <title>Environmental adaptation: genomic analysis of the piezotolerant and psychrotolerant deep-sea iron reducing bacterium Shewanella piezotolerans WP3.</title>
        <authorList>
            <person name="Wang F."/>
            <person name="Wang J."/>
            <person name="Jian H."/>
            <person name="Zhang B."/>
            <person name="Li S."/>
            <person name="Wang F."/>
            <person name="Zeng X."/>
            <person name="Gao L."/>
            <person name="Bartlett D.H."/>
            <person name="Yu J."/>
            <person name="Hu S."/>
            <person name="Xiao X."/>
        </authorList>
    </citation>
    <scope>NUCLEOTIDE SEQUENCE [LARGE SCALE GENOMIC DNA]</scope>
    <source>
        <strain evidence="2">WP3 / JCM 13877</strain>
    </source>
</reference>
<evidence type="ECO:0000313" key="2">
    <source>
        <dbReference type="Proteomes" id="UP000000753"/>
    </source>
</evidence>
<gene>
    <name evidence="1" type="ordered locus">swp_4393</name>
</gene>
<dbReference type="RefSeq" id="WP_020914373.1">
    <property type="nucleotide sequence ID" value="NC_011566.1"/>
</dbReference>
<protein>
    <submittedName>
        <fullName evidence="1">Uncharacterized protein</fullName>
    </submittedName>
</protein>
<sequence length="135" mass="15285">MRKLSYITLFILGLLLGTGLAYITLQKMIATRGGMGMHDFINTANKVLDKPEIIDMLVCSKLAMSSGKKIDNMQLNLRLNSLLAPFDNGQQRAFYVLVYIKGYAFGIADSIQDKSQAYADYACQKQYPWLHHRED</sequence>
<dbReference type="EMBL" id="CP000472">
    <property type="protein sequence ID" value="ACJ31038.1"/>
    <property type="molecule type" value="Genomic_DNA"/>
</dbReference>
<keyword evidence="2" id="KW-1185">Reference proteome</keyword>
<dbReference type="OrthoDB" id="6266540at2"/>
<dbReference type="HOGENOM" id="CLU_1894770_0_0_6"/>
<dbReference type="Proteomes" id="UP000000753">
    <property type="component" value="Chromosome"/>
</dbReference>
<dbReference type="AlphaFoldDB" id="B8CTC9"/>
<proteinExistence type="predicted"/>
<dbReference type="eggNOG" id="ENOG5031H3H">
    <property type="taxonomic scope" value="Bacteria"/>
</dbReference>
<name>B8CTC9_SHEPW</name>
<dbReference type="STRING" id="225849.swp_4393"/>
<evidence type="ECO:0000313" key="1">
    <source>
        <dbReference type="EMBL" id="ACJ31038.1"/>
    </source>
</evidence>
<accession>B8CTC9</accession>
<organism evidence="1 2">
    <name type="scientific">Shewanella piezotolerans (strain WP3 / JCM 13877)</name>
    <dbReference type="NCBI Taxonomy" id="225849"/>
    <lineage>
        <taxon>Bacteria</taxon>
        <taxon>Pseudomonadati</taxon>
        <taxon>Pseudomonadota</taxon>
        <taxon>Gammaproteobacteria</taxon>
        <taxon>Alteromonadales</taxon>
        <taxon>Shewanellaceae</taxon>
        <taxon>Shewanella</taxon>
    </lineage>
</organism>